<comment type="caution">
    <text evidence="13">The sequence shown here is derived from an EMBL/GenBank/DDBJ whole genome shotgun (WGS) entry which is preliminary data.</text>
</comment>
<feature type="domain" description="Core-binding (CB)" evidence="12">
    <location>
        <begin position="12"/>
        <end position="97"/>
    </location>
</feature>
<dbReference type="InterPro" id="IPR011010">
    <property type="entry name" value="DNA_brk_join_enz"/>
</dbReference>
<name>A0A0F9VZK7_9ZZZZ</name>
<comment type="subcellular location">
    <subcellularLocation>
        <location evidence="1">Cytoplasm</location>
    </subcellularLocation>
</comment>
<dbReference type="PANTHER" id="PTHR30349">
    <property type="entry name" value="PHAGE INTEGRASE-RELATED"/>
    <property type="match status" value="1"/>
</dbReference>
<dbReference type="GO" id="GO:0009009">
    <property type="term" value="F:site-specific recombinase activity"/>
    <property type="evidence" value="ECO:0007669"/>
    <property type="project" value="InterPro"/>
</dbReference>
<evidence type="ECO:0000313" key="13">
    <source>
        <dbReference type="EMBL" id="KKO09530.1"/>
    </source>
</evidence>
<accession>A0A0F9VZK7</accession>
<keyword evidence="4" id="KW-0963">Cytoplasm</keyword>
<evidence type="ECO:0000256" key="8">
    <source>
        <dbReference type="ARBA" id="ARBA00023125"/>
    </source>
</evidence>
<feature type="domain" description="Tyr recombinase" evidence="11">
    <location>
        <begin position="118"/>
        <end position="301"/>
    </location>
</feature>
<dbReference type="HAMAP" id="MF_01808">
    <property type="entry name" value="Recomb_XerC_XerD"/>
    <property type="match status" value="1"/>
</dbReference>
<dbReference type="GO" id="GO:0007059">
    <property type="term" value="P:chromosome segregation"/>
    <property type="evidence" value="ECO:0007669"/>
    <property type="project" value="UniProtKB-KW"/>
</dbReference>
<comment type="similarity">
    <text evidence="2">Belongs to the 'phage' integrase family. XerD subfamily.</text>
</comment>
<dbReference type="Gene3D" id="1.10.443.10">
    <property type="entry name" value="Intergrase catalytic core"/>
    <property type="match status" value="1"/>
</dbReference>
<dbReference type="Pfam" id="PF00589">
    <property type="entry name" value="Phage_integrase"/>
    <property type="match status" value="1"/>
</dbReference>
<dbReference type="SUPFAM" id="SSF56349">
    <property type="entry name" value="DNA breaking-rejoining enzymes"/>
    <property type="match status" value="1"/>
</dbReference>
<evidence type="ECO:0000256" key="9">
    <source>
        <dbReference type="ARBA" id="ARBA00023172"/>
    </source>
</evidence>
<dbReference type="GO" id="GO:0006310">
    <property type="term" value="P:DNA recombination"/>
    <property type="evidence" value="ECO:0007669"/>
    <property type="project" value="UniProtKB-KW"/>
</dbReference>
<dbReference type="GO" id="GO:0051301">
    <property type="term" value="P:cell division"/>
    <property type="evidence" value="ECO:0007669"/>
    <property type="project" value="UniProtKB-KW"/>
</dbReference>
<dbReference type="InterPro" id="IPR023009">
    <property type="entry name" value="Tyrosine_recombinase_XerC/XerD"/>
</dbReference>
<evidence type="ECO:0000259" key="12">
    <source>
        <dbReference type="PROSITE" id="PS51900"/>
    </source>
</evidence>
<organism evidence="13">
    <name type="scientific">marine sediment metagenome</name>
    <dbReference type="NCBI Taxonomy" id="412755"/>
    <lineage>
        <taxon>unclassified sequences</taxon>
        <taxon>metagenomes</taxon>
        <taxon>ecological metagenomes</taxon>
    </lineage>
</organism>
<dbReference type="PANTHER" id="PTHR30349:SF90">
    <property type="entry name" value="TYROSINE RECOMBINASE XERD"/>
    <property type="match status" value="1"/>
</dbReference>
<keyword evidence="5" id="KW-0132">Cell division</keyword>
<dbReference type="EMBL" id="LAZR01000006">
    <property type="protein sequence ID" value="KKO09530.1"/>
    <property type="molecule type" value="Genomic_DNA"/>
</dbReference>
<dbReference type="GO" id="GO:0003677">
    <property type="term" value="F:DNA binding"/>
    <property type="evidence" value="ECO:0007669"/>
    <property type="project" value="UniProtKB-KW"/>
</dbReference>
<dbReference type="PROSITE" id="PS51900">
    <property type="entry name" value="CB"/>
    <property type="match status" value="1"/>
</dbReference>
<dbReference type="InterPro" id="IPR002104">
    <property type="entry name" value="Integrase_catalytic"/>
</dbReference>
<dbReference type="PROSITE" id="PS51898">
    <property type="entry name" value="TYR_RECOMBINASE"/>
    <property type="match status" value="1"/>
</dbReference>
<evidence type="ECO:0000256" key="3">
    <source>
        <dbReference type="ARBA" id="ARBA00015810"/>
    </source>
</evidence>
<keyword evidence="7" id="KW-0229">DNA integration</keyword>
<dbReference type="NCBIfam" id="NF001399">
    <property type="entry name" value="PRK00283.1"/>
    <property type="match status" value="1"/>
</dbReference>
<evidence type="ECO:0000256" key="6">
    <source>
        <dbReference type="ARBA" id="ARBA00022829"/>
    </source>
</evidence>
<dbReference type="HAMAP" id="MF_01807">
    <property type="entry name" value="Recomb_XerD"/>
    <property type="match status" value="1"/>
</dbReference>
<dbReference type="AlphaFoldDB" id="A0A0F9VZK7"/>
<dbReference type="InterPro" id="IPR004107">
    <property type="entry name" value="Integrase_SAM-like_N"/>
</dbReference>
<dbReference type="NCBIfam" id="TIGR02225">
    <property type="entry name" value="recomb_XerD"/>
    <property type="match status" value="1"/>
</dbReference>
<keyword evidence="10" id="KW-0131">Cell cycle</keyword>
<evidence type="ECO:0000256" key="5">
    <source>
        <dbReference type="ARBA" id="ARBA00022618"/>
    </source>
</evidence>
<evidence type="ECO:0000259" key="11">
    <source>
        <dbReference type="PROSITE" id="PS51898"/>
    </source>
</evidence>
<dbReference type="InterPro" id="IPR010998">
    <property type="entry name" value="Integrase_recombinase_N"/>
</dbReference>
<dbReference type="Pfam" id="PF02899">
    <property type="entry name" value="Phage_int_SAM_1"/>
    <property type="match status" value="1"/>
</dbReference>
<evidence type="ECO:0000256" key="1">
    <source>
        <dbReference type="ARBA" id="ARBA00004496"/>
    </source>
</evidence>
<keyword evidence="9" id="KW-0233">DNA recombination</keyword>
<evidence type="ECO:0000256" key="4">
    <source>
        <dbReference type="ARBA" id="ARBA00022490"/>
    </source>
</evidence>
<dbReference type="InterPro" id="IPR050090">
    <property type="entry name" value="Tyrosine_recombinase_XerCD"/>
</dbReference>
<dbReference type="Gene3D" id="1.10.150.130">
    <property type="match status" value="1"/>
</dbReference>
<evidence type="ECO:0000256" key="7">
    <source>
        <dbReference type="ARBA" id="ARBA00022908"/>
    </source>
</evidence>
<protein>
    <recommendedName>
        <fullName evidence="3">Tyrosine recombinase XerD</fullName>
    </recommendedName>
</protein>
<dbReference type="InterPro" id="IPR013762">
    <property type="entry name" value="Integrase-like_cat_sf"/>
</dbReference>
<reference evidence="13" key="1">
    <citation type="journal article" date="2015" name="Nature">
        <title>Complex archaea that bridge the gap between prokaryotes and eukaryotes.</title>
        <authorList>
            <person name="Spang A."/>
            <person name="Saw J.H."/>
            <person name="Jorgensen S.L."/>
            <person name="Zaremba-Niedzwiedzka K."/>
            <person name="Martijn J."/>
            <person name="Lind A.E."/>
            <person name="van Eijk R."/>
            <person name="Schleper C."/>
            <person name="Guy L."/>
            <person name="Ettema T.J."/>
        </authorList>
    </citation>
    <scope>NUCLEOTIDE SEQUENCE</scope>
</reference>
<gene>
    <name evidence="13" type="ORF">LCGC14_0030230</name>
</gene>
<dbReference type="GO" id="GO:0005737">
    <property type="term" value="C:cytoplasm"/>
    <property type="evidence" value="ECO:0007669"/>
    <property type="project" value="UniProtKB-SubCell"/>
</dbReference>
<evidence type="ECO:0000256" key="2">
    <source>
        <dbReference type="ARBA" id="ARBA00010450"/>
    </source>
</evidence>
<keyword evidence="8" id="KW-0238">DNA-binding</keyword>
<proteinExistence type="inferred from homology"/>
<sequence>MTEPCIDKPLTDADKKAIDRYLESLWLERGLAKQTLSAYRTDLELLAGWLAAKGSGLLAVRRSDLMEHLAWRIGQGYQARSTARHLSCVRGFYRHALRLCLIDEDPTLNIAMPKLGRPLPKSLSEADVEALLQAPDTDDSLGLRDRCMLEVLYACGLRVTELVSLRLDQVNIHQGVVRVTGKGNKERLVPLGEEALNWIDRYQRLGRAALLNGQPSDVLFPSRQARQMTRQTFWHRIKSHAAQAGIRAELSPHTLRHAFATHLLNHGADLRVVQMLLGHADLSTTQIYTHVARHRLRDLHASHHPRG</sequence>
<keyword evidence="6" id="KW-0159">Chromosome partition</keyword>
<dbReference type="CDD" id="cd00798">
    <property type="entry name" value="INT_XerDC_C"/>
    <property type="match status" value="1"/>
</dbReference>
<dbReference type="InterPro" id="IPR044068">
    <property type="entry name" value="CB"/>
</dbReference>
<evidence type="ECO:0000256" key="10">
    <source>
        <dbReference type="ARBA" id="ARBA00023306"/>
    </source>
</evidence>
<dbReference type="InterPro" id="IPR011932">
    <property type="entry name" value="Recomb_XerD"/>
</dbReference>